<dbReference type="RefSeq" id="WP_368638673.1">
    <property type="nucleotide sequence ID" value="NZ_JBFRHK010000028.1"/>
</dbReference>
<dbReference type="InterPro" id="IPR002052">
    <property type="entry name" value="DNA_methylase_N6_adenine_CS"/>
</dbReference>
<comment type="catalytic activity">
    <reaction evidence="7">
        <text>a 2'-deoxyadenosine in DNA + S-adenosyl-L-methionine = an N(6)-methyl-2'-deoxyadenosine in DNA + S-adenosyl-L-homocysteine + H(+)</text>
        <dbReference type="Rhea" id="RHEA:15197"/>
        <dbReference type="Rhea" id="RHEA-COMP:12418"/>
        <dbReference type="Rhea" id="RHEA-COMP:12419"/>
        <dbReference type="ChEBI" id="CHEBI:15378"/>
        <dbReference type="ChEBI" id="CHEBI:57856"/>
        <dbReference type="ChEBI" id="CHEBI:59789"/>
        <dbReference type="ChEBI" id="CHEBI:90615"/>
        <dbReference type="ChEBI" id="CHEBI:90616"/>
        <dbReference type="EC" id="2.1.1.72"/>
    </reaction>
</comment>
<evidence type="ECO:0000259" key="8">
    <source>
        <dbReference type="Pfam" id="PF07669"/>
    </source>
</evidence>
<dbReference type="InterPro" id="IPR050953">
    <property type="entry name" value="N4_N6_ade-DNA_methylase"/>
</dbReference>
<evidence type="ECO:0000256" key="3">
    <source>
        <dbReference type="ARBA" id="ARBA00022679"/>
    </source>
</evidence>
<evidence type="ECO:0000256" key="1">
    <source>
        <dbReference type="ARBA" id="ARBA00011900"/>
    </source>
</evidence>
<comment type="caution">
    <text evidence="10">The sequence shown here is derived from an EMBL/GenBank/DDBJ whole genome shotgun (WGS) entry which is preliminary data.</text>
</comment>
<evidence type="ECO:0000256" key="7">
    <source>
        <dbReference type="ARBA" id="ARBA00047942"/>
    </source>
</evidence>
<dbReference type="InterPro" id="IPR011639">
    <property type="entry name" value="MethylTrfase_TaqI-like_dom"/>
</dbReference>
<keyword evidence="6" id="KW-0238">DNA-binding</keyword>
<evidence type="ECO:0000259" key="9">
    <source>
        <dbReference type="Pfam" id="PF12950"/>
    </source>
</evidence>
<keyword evidence="5" id="KW-0680">Restriction system</keyword>
<dbReference type="Proteomes" id="UP001558534">
    <property type="component" value="Unassembled WGS sequence"/>
</dbReference>
<dbReference type="PRINTS" id="PR00507">
    <property type="entry name" value="N12N6MTFRASE"/>
</dbReference>
<organism evidence="10 11">
    <name type="scientific">Lysinibacillus xylanilyticus</name>
    <dbReference type="NCBI Taxonomy" id="582475"/>
    <lineage>
        <taxon>Bacteria</taxon>
        <taxon>Bacillati</taxon>
        <taxon>Bacillota</taxon>
        <taxon>Bacilli</taxon>
        <taxon>Bacillales</taxon>
        <taxon>Bacillaceae</taxon>
        <taxon>Lysinibacillus</taxon>
    </lineage>
</organism>
<dbReference type="EC" id="2.1.1.72" evidence="1"/>
<evidence type="ECO:0000256" key="5">
    <source>
        <dbReference type="ARBA" id="ARBA00022747"/>
    </source>
</evidence>
<evidence type="ECO:0000313" key="10">
    <source>
        <dbReference type="EMBL" id="MEX3748285.1"/>
    </source>
</evidence>
<dbReference type="InterPro" id="IPR029063">
    <property type="entry name" value="SAM-dependent_MTases_sf"/>
</dbReference>
<keyword evidence="11" id="KW-1185">Reference proteome</keyword>
<dbReference type="Gene3D" id="3.40.50.150">
    <property type="entry name" value="Vaccinia Virus protein VP39"/>
    <property type="match status" value="1"/>
</dbReference>
<dbReference type="PANTHER" id="PTHR33841">
    <property type="entry name" value="DNA METHYLTRANSFERASE YEEA-RELATED"/>
    <property type="match status" value="1"/>
</dbReference>
<reference evidence="10 11" key="1">
    <citation type="submission" date="2024-07" db="EMBL/GenBank/DDBJ databases">
        <title>Characterization of a bacterium isolated from hydrolysated instant sea cucumber by whole-genome sequencing and metabolomics.</title>
        <authorList>
            <person name="Luo X."/>
            <person name="Zhang Z."/>
            <person name="Zheng Z."/>
            <person name="Zhang W."/>
            <person name="Ming T."/>
            <person name="Jiao L."/>
            <person name="Su X."/>
            <person name="Kong F."/>
            <person name="Xu J."/>
        </authorList>
    </citation>
    <scope>NUCLEOTIDE SEQUENCE [LARGE SCALE GENOMIC DNA]</scope>
    <source>
        <strain evidence="10 11">XL-2024</strain>
    </source>
</reference>
<dbReference type="GO" id="GO:0008168">
    <property type="term" value="F:methyltransferase activity"/>
    <property type="evidence" value="ECO:0007669"/>
    <property type="project" value="UniProtKB-KW"/>
</dbReference>
<dbReference type="Pfam" id="PF12950">
    <property type="entry name" value="TaqI_C"/>
    <property type="match status" value="1"/>
</dbReference>
<keyword evidence="4" id="KW-0949">S-adenosyl-L-methionine</keyword>
<proteinExistence type="predicted"/>
<dbReference type="InterPro" id="IPR025931">
    <property type="entry name" value="TaqI_C"/>
</dbReference>
<evidence type="ECO:0000313" key="11">
    <source>
        <dbReference type="Proteomes" id="UP001558534"/>
    </source>
</evidence>
<gene>
    <name evidence="10" type="ORF">AB1300_24720</name>
</gene>
<evidence type="ECO:0000256" key="6">
    <source>
        <dbReference type="ARBA" id="ARBA00023125"/>
    </source>
</evidence>
<keyword evidence="2 10" id="KW-0489">Methyltransferase</keyword>
<name>A0ABV3W512_9BACI</name>
<keyword evidence="3" id="KW-0808">Transferase</keyword>
<sequence length="667" mass="78917">MKIEKYIKETVNLFKKKKHHNLESLKNYFLIYCISFCSNYLKLVEWEKNAEEIDFRKLKFEAMEKLNNSIFETLDLEDNNLLIYSKWLKENPPIYTTEDILGSVYMMFSEKEHRKKMGEHYTKNNLVEFIIKELGSYISVDKKIIDPACGSGNFLVRILSVLLSNGTYEENKILINKLMNEEFLVGIDIQEIPCLITKIRFLMEVVYYQKEIDSKIVFPIYRRDSLLETDELLADNQYDLVVSNPPFLRYQLIDLNTRKQLKDSYVSATGRFDLYPLFIEKSLKITKSNGKVVVLCSDKFMEAQYGKGIREFIEKNSQLSCVYDLSSIFPFKAAVLSAIYFFDKPLNPEPSIPANWFKVTQKLEGIKKEILGEVIYEEKWRYVNLKREKLLIKIQKNANLILNDIISEISVGLQTTFDDAFLKEMTKDFIIKNNFEMDFLKPLLRGRNLNKWNYKWSGLTKKVDTYVLYPYENINGKSIPINIDKFPNIEKYLLTYYKELNERTYFVNHSSKKWFEHWNARSFGLFEGVKILTPEISSSNRFSLDTQGYFYNGTVYGIKLKQEYDLNDYKYLLGILNSNLLNFVHKNLNSTHLQSKKYRYQASIMKKYPIVLYKDTPFYKKVISIVDKLLKESSKSEKLEEELNQLIYKLYKIDNNDQLIIEEFCKN</sequence>
<protein>
    <recommendedName>
        <fullName evidence="1">site-specific DNA-methyltransferase (adenine-specific)</fullName>
        <ecNumber evidence="1">2.1.1.72</ecNumber>
    </recommendedName>
</protein>
<evidence type="ECO:0000256" key="2">
    <source>
        <dbReference type="ARBA" id="ARBA00022603"/>
    </source>
</evidence>
<accession>A0ABV3W512</accession>
<feature type="domain" description="TaqI-like C-terminal specificity" evidence="9">
    <location>
        <begin position="441"/>
        <end position="594"/>
    </location>
</feature>
<dbReference type="Pfam" id="PF07669">
    <property type="entry name" value="Eco57I"/>
    <property type="match status" value="1"/>
</dbReference>
<dbReference type="GO" id="GO:0032259">
    <property type="term" value="P:methylation"/>
    <property type="evidence" value="ECO:0007669"/>
    <property type="project" value="UniProtKB-KW"/>
</dbReference>
<dbReference type="PROSITE" id="PS00092">
    <property type="entry name" value="N6_MTASE"/>
    <property type="match status" value="1"/>
</dbReference>
<dbReference type="SUPFAM" id="SSF53335">
    <property type="entry name" value="S-adenosyl-L-methionine-dependent methyltransferases"/>
    <property type="match status" value="1"/>
</dbReference>
<evidence type="ECO:0000256" key="4">
    <source>
        <dbReference type="ARBA" id="ARBA00022691"/>
    </source>
</evidence>
<dbReference type="PANTHER" id="PTHR33841:SF6">
    <property type="entry name" value="TYPE II METHYLTRANSFERASE M.HINDII"/>
    <property type="match status" value="1"/>
</dbReference>
<dbReference type="EMBL" id="JBFRHK010000028">
    <property type="protein sequence ID" value="MEX3748285.1"/>
    <property type="molecule type" value="Genomic_DNA"/>
</dbReference>
<feature type="domain" description="Type II methyltransferase M.TaqI-like" evidence="8">
    <location>
        <begin position="184"/>
        <end position="326"/>
    </location>
</feature>